<dbReference type="InterPro" id="IPR029048">
    <property type="entry name" value="HSP70_C_sf"/>
</dbReference>
<accession>A0A3N4H984</accession>
<keyword evidence="6 8" id="KW-0346">Stress response</keyword>
<dbReference type="GO" id="GO:0005634">
    <property type="term" value="C:nucleus"/>
    <property type="evidence" value="ECO:0007669"/>
    <property type="project" value="TreeGrafter"/>
</dbReference>
<organism evidence="8 9">
    <name type="scientific">Ascobolus immersus RN42</name>
    <dbReference type="NCBI Taxonomy" id="1160509"/>
    <lineage>
        <taxon>Eukaryota</taxon>
        <taxon>Fungi</taxon>
        <taxon>Dikarya</taxon>
        <taxon>Ascomycota</taxon>
        <taxon>Pezizomycotina</taxon>
        <taxon>Pezizomycetes</taxon>
        <taxon>Pezizales</taxon>
        <taxon>Ascobolaceae</taxon>
        <taxon>Ascobolus</taxon>
    </lineage>
</organism>
<dbReference type="FunFam" id="2.60.34.10:FF:000011">
    <property type="entry name" value="Heat shock protein hsp88"/>
    <property type="match status" value="1"/>
</dbReference>
<comment type="similarity">
    <text evidence="2">Belongs to the heat shock protein 70 family.</text>
</comment>
<dbReference type="GO" id="GO:0005829">
    <property type="term" value="C:cytosol"/>
    <property type="evidence" value="ECO:0007669"/>
    <property type="project" value="TreeGrafter"/>
</dbReference>
<evidence type="ECO:0000256" key="7">
    <source>
        <dbReference type="SAM" id="MobiDB-lite"/>
    </source>
</evidence>
<dbReference type="Gene3D" id="1.20.1270.10">
    <property type="match status" value="1"/>
</dbReference>
<dbReference type="SUPFAM" id="SSF100920">
    <property type="entry name" value="Heat shock protein 70kD (HSP70), peptide-binding domain"/>
    <property type="match status" value="1"/>
</dbReference>
<dbReference type="SUPFAM" id="SSF53067">
    <property type="entry name" value="Actin-like ATPase domain"/>
    <property type="match status" value="2"/>
</dbReference>
<dbReference type="SUPFAM" id="SSF100934">
    <property type="entry name" value="Heat shock protein 70kD (HSP70), C-terminal subdomain"/>
    <property type="match status" value="1"/>
</dbReference>
<evidence type="ECO:0000256" key="5">
    <source>
        <dbReference type="ARBA" id="ARBA00022840"/>
    </source>
</evidence>
<dbReference type="PANTHER" id="PTHR45639:SF4">
    <property type="entry name" value="HSC70CB, ISOFORM G"/>
    <property type="match status" value="1"/>
</dbReference>
<reference evidence="8 9" key="1">
    <citation type="journal article" date="2018" name="Nat. Ecol. Evol.">
        <title>Pezizomycetes genomes reveal the molecular basis of ectomycorrhizal truffle lifestyle.</title>
        <authorList>
            <person name="Murat C."/>
            <person name="Payen T."/>
            <person name="Noel B."/>
            <person name="Kuo A."/>
            <person name="Morin E."/>
            <person name="Chen J."/>
            <person name="Kohler A."/>
            <person name="Krizsan K."/>
            <person name="Balestrini R."/>
            <person name="Da Silva C."/>
            <person name="Montanini B."/>
            <person name="Hainaut M."/>
            <person name="Levati E."/>
            <person name="Barry K.W."/>
            <person name="Belfiori B."/>
            <person name="Cichocki N."/>
            <person name="Clum A."/>
            <person name="Dockter R.B."/>
            <person name="Fauchery L."/>
            <person name="Guy J."/>
            <person name="Iotti M."/>
            <person name="Le Tacon F."/>
            <person name="Lindquist E.A."/>
            <person name="Lipzen A."/>
            <person name="Malagnac F."/>
            <person name="Mello A."/>
            <person name="Molinier V."/>
            <person name="Miyauchi S."/>
            <person name="Poulain J."/>
            <person name="Riccioni C."/>
            <person name="Rubini A."/>
            <person name="Sitrit Y."/>
            <person name="Splivallo R."/>
            <person name="Traeger S."/>
            <person name="Wang M."/>
            <person name="Zifcakova L."/>
            <person name="Wipf D."/>
            <person name="Zambonelli A."/>
            <person name="Paolocci F."/>
            <person name="Nowrousian M."/>
            <person name="Ottonello S."/>
            <person name="Baldrian P."/>
            <person name="Spatafora J.W."/>
            <person name="Henrissat B."/>
            <person name="Nagy L.G."/>
            <person name="Aury J.M."/>
            <person name="Wincker P."/>
            <person name="Grigoriev I.V."/>
            <person name="Bonfante P."/>
            <person name="Martin F.M."/>
        </authorList>
    </citation>
    <scope>NUCLEOTIDE SEQUENCE [LARGE SCALE GENOMIC DNA]</scope>
    <source>
        <strain evidence="8 9">RN42</strain>
    </source>
</reference>
<evidence type="ECO:0000313" key="9">
    <source>
        <dbReference type="Proteomes" id="UP000275078"/>
    </source>
</evidence>
<dbReference type="PRINTS" id="PR00301">
    <property type="entry name" value="HEATSHOCK70"/>
</dbReference>
<dbReference type="Gene3D" id="2.60.34.10">
    <property type="entry name" value="Substrate Binding Domain Of DNAk, Chain A, domain 1"/>
    <property type="match status" value="1"/>
</dbReference>
<dbReference type="Gene3D" id="3.30.420.40">
    <property type="match status" value="2"/>
</dbReference>
<feature type="region of interest" description="Disordered" evidence="7">
    <location>
        <begin position="650"/>
        <end position="690"/>
    </location>
</feature>
<name>A0A3N4H984_ASCIM</name>
<proteinExistence type="inferred from homology"/>
<sequence>MSVVGIDLGALNTVIAVARNRGVDVIVNEVSNRKTPSVVGFGPKSRYLGEPAKTQEISNLKNTVSCLKRIVGRYFNDPELEIEKQFITAELLEVNGEVGAKVMYLGQEEKFSATQLVAMLLTKIKATAQAELKAPVSDVVISVPNWFTDKQRRAMIDASDIAGLKLLRLINDTTAAALGYGITKTDLPLPEEKPRRVAFVDIGYSNYTCSIVAFQKGELKVLATGDDRHFGGRSFDKVLIDHFAKEFAEKYKIDVYSNAKAYARLSVGVEKIKKVLSANAAAPLNIENIMPDIDVTSMLKREQFEELAKDLLDRVTIPLQSALDQSGLTVEDIDAIELVGGSVRIPAIKEQIAAFFNKPLSFTLNQDEAIARGCAFACAILSPAFRVRDFSVHDVVPYPIEFTWEQSADIPDEDTSLTVFTKGNAVPSTKILTFYRKEPFDLEAKYSEPATLPGAIPPFIGKFSVKGVKPDSKGDFMVCKLKARINLFGVLNVESGYYVEEEEVEEEIKEEVPEGMEIDENAPKKTRKVKKAVKKGELPVVGGTSALDTKMKQIYAERENEMFAEDKLVQDTAEKKNALESYIYEIRNKLENQWEGLVNESEKNRLTELLLKTEDWLYDEGDDTSKGVYQNKIDELKSIAAPIAQRYFDREEEKRQAQLSKKSGGDQERRAAEAAAKLRQEAQDAEMKDL</sequence>
<evidence type="ECO:0000313" key="8">
    <source>
        <dbReference type="EMBL" id="RPA71252.1"/>
    </source>
</evidence>
<dbReference type="STRING" id="1160509.A0A3N4H984"/>
<evidence type="ECO:0000256" key="2">
    <source>
        <dbReference type="ARBA" id="ARBA00007381"/>
    </source>
</evidence>
<dbReference type="FunFam" id="1.20.1270.10:FF:000002">
    <property type="entry name" value="Heat shock 70 kDa protein 4"/>
    <property type="match status" value="1"/>
</dbReference>
<evidence type="ECO:0000256" key="3">
    <source>
        <dbReference type="ARBA" id="ARBA00022490"/>
    </source>
</evidence>
<dbReference type="OrthoDB" id="434160at2759"/>
<dbReference type="GO" id="GO:0005524">
    <property type="term" value="F:ATP binding"/>
    <property type="evidence" value="ECO:0007669"/>
    <property type="project" value="UniProtKB-KW"/>
</dbReference>
<dbReference type="Pfam" id="PF00012">
    <property type="entry name" value="HSP70"/>
    <property type="match status" value="1"/>
</dbReference>
<dbReference type="InterPro" id="IPR043129">
    <property type="entry name" value="ATPase_NBD"/>
</dbReference>
<keyword evidence="3" id="KW-0963">Cytoplasm</keyword>
<evidence type="ECO:0000256" key="6">
    <source>
        <dbReference type="ARBA" id="ARBA00023016"/>
    </source>
</evidence>
<feature type="compositionally biased region" description="Basic and acidic residues" evidence="7">
    <location>
        <begin position="663"/>
        <end position="690"/>
    </location>
</feature>
<dbReference type="PANTHER" id="PTHR45639">
    <property type="entry name" value="HSC70CB, ISOFORM G-RELATED"/>
    <property type="match status" value="1"/>
</dbReference>
<gene>
    <name evidence="8" type="ORF">BJ508DRAFT_419977</name>
</gene>
<dbReference type="InterPro" id="IPR029047">
    <property type="entry name" value="HSP70_peptide-bd_sf"/>
</dbReference>
<dbReference type="FunFam" id="3.30.420.40:FF:000171">
    <property type="entry name" value="Heat shock 70 kDa protein 4"/>
    <property type="match status" value="2"/>
</dbReference>
<dbReference type="GO" id="GO:0140662">
    <property type="term" value="F:ATP-dependent protein folding chaperone"/>
    <property type="evidence" value="ECO:0007669"/>
    <property type="project" value="InterPro"/>
</dbReference>
<keyword evidence="9" id="KW-1185">Reference proteome</keyword>
<evidence type="ECO:0000256" key="4">
    <source>
        <dbReference type="ARBA" id="ARBA00022741"/>
    </source>
</evidence>
<dbReference type="Gene3D" id="3.30.30.30">
    <property type="match status" value="1"/>
</dbReference>
<dbReference type="EMBL" id="ML119953">
    <property type="protein sequence ID" value="RPA71252.1"/>
    <property type="molecule type" value="Genomic_DNA"/>
</dbReference>
<dbReference type="FunFam" id="3.30.30.30:FF:000002">
    <property type="entry name" value="Heat shock 70 kDa protein 4"/>
    <property type="match status" value="1"/>
</dbReference>
<keyword evidence="5" id="KW-0067">ATP-binding</keyword>
<dbReference type="Proteomes" id="UP000275078">
    <property type="component" value="Unassembled WGS sequence"/>
</dbReference>
<dbReference type="InterPro" id="IPR013126">
    <property type="entry name" value="Hsp_70_fam"/>
</dbReference>
<dbReference type="Gene3D" id="3.90.640.10">
    <property type="entry name" value="Actin, Chain A, domain 4"/>
    <property type="match status" value="1"/>
</dbReference>
<dbReference type="FunFam" id="3.90.640.10:FF:000004">
    <property type="entry name" value="Heat shock 70 kDa protein 4"/>
    <property type="match status" value="1"/>
</dbReference>
<dbReference type="AlphaFoldDB" id="A0A3N4H984"/>
<keyword evidence="4" id="KW-0547">Nucleotide-binding</keyword>
<evidence type="ECO:0000256" key="1">
    <source>
        <dbReference type="ARBA" id="ARBA00004496"/>
    </source>
</evidence>
<protein>
    <submittedName>
        <fullName evidence="8">Heat shock protein 70</fullName>
    </submittedName>
</protein>
<comment type="subcellular location">
    <subcellularLocation>
        <location evidence="1">Cytoplasm</location>
    </subcellularLocation>
</comment>
<dbReference type="CDD" id="cd24094">
    <property type="entry name" value="ASKHA_NBD_HSP70_ScSse"/>
    <property type="match status" value="1"/>
</dbReference>